<dbReference type="SUPFAM" id="SSF47240">
    <property type="entry name" value="Ferritin-like"/>
    <property type="match status" value="1"/>
</dbReference>
<sequence>MSKIITSPLSEENKKTTAAALQDALVNLIDLSLIGKQAHWNVVGSNFRSVHLQLDELIDLARGFSDDVAERISAIGANANGLASTIVSSAKTKGFATDFTSTSEIVGGIVDNLKIVIDVVREGIDATEGSDPVSQDLLIAVADGLEKQHWMWQAQEA</sequence>
<organism evidence="4 5">
    <name type="scientific">Segniliparus rotundus (strain ATCC BAA-972 / CDC 1076 / CIP 108378 / DSM 44985 / JCM 13578)</name>
    <dbReference type="NCBI Taxonomy" id="640132"/>
    <lineage>
        <taxon>Bacteria</taxon>
        <taxon>Bacillati</taxon>
        <taxon>Actinomycetota</taxon>
        <taxon>Actinomycetes</taxon>
        <taxon>Mycobacteriales</taxon>
        <taxon>Segniliparaceae</taxon>
        <taxon>Segniliparus</taxon>
    </lineage>
</organism>
<keyword evidence="5" id="KW-1185">Reference proteome</keyword>
<evidence type="ECO:0000256" key="1">
    <source>
        <dbReference type="ARBA" id="ARBA00009497"/>
    </source>
</evidence>
<protein>
    <submittedName>
        <fullName evidence="4">Ferritin Dps family protein</fullName>
    </submittedName>
</protein>
<evidence type="ECO:0000259" key="3">
    <source>
        <dbReference type="Pfam" id="PF00210"/>
    </source>
</evidence>
<dbReference type="InterPro" id="IPR008331">
    <property type="entry name" value="Ferritin_DPS_dom"/>
</dbReference>
<dbReference type="eggNOG" id="COG0783">
    <property type="taxonomic scope" value="Bacteria"/>
</dbReference>
<dbReference type="EMBL" id="CP001958">
    <property type="protein sequence ID" value="ADG97518.1"/>
    <property type="molecule type" value="Genomic_DNA"/>
</dbReference>
<dbReference type="Gene3D" id="1.20.1260.10">
    <property type="match status" value="1"/>
</dbReference>
<gene>
    <name evidence="4" type="ordered locus">Srot_1045</name>
</gene>
<dbReference type="Pfam" id="PF00210">
    <property type="entry name" value="Ferritin"/>
    <property type="match status" value="1"/>
</dbReference>
<dbReference type="RefSeq" id="WP_013137974.1">
    <property type="nucleotide sequence ID" value="NC_014168.1"/>
</dbReference>
<dbReference type="HOGENOM" id="CLU_098183_1_3_11"/>
<dbReference type="GO" id="GO:0016722">
    <property type="term" value="F:oxidoreductase activity, acting on metal ions"/>
    <property type="evidence" value="ECO:0007669"/>
    <property type="project" value="InterPro"/>
</dbReference>
<dbReference type="OrthoDB" id="9797687at2"/>
<dbReference type="AlphaFoldDB" id="D6ZEZ4"/>
<dbReference type="CDD" id="cd01043">
    <property type="entry name" value="DPS"/>
    <property type="match status" value="1"/>
</dbReference>
<dbReference type="Proteomes" id="UP000002247">
    <property type="component" value="Chromosome"/>
</dbReference>
<dbReference type="GO" id="GO:0008199">
    <property type="term" value="F:ferric iron binding"/>
    <property type="evidence" value="ECO:0007669"/>
    <property type="project" value="InterPro"/>
</dbReference>
<evidence type="ECO:0000313" key="4">
    <source>
        <dbReference type="EMBL" id="ADG97518.1"/>
    </source>
</evidence>
<name>D6ZEZ4_SEGRD</name>
<proteinExistence type="inferred from homology"/>
<dbReference type="PANTHER" id="PTHR42932:SF2">
    <property type="entry name" value="DNA PROTECTION DURING STARVATION PROTEIN 1"/>
    <property type="match status" value="1"/>
</dbReference>
<dbReference type="InterPro" id="IPR009078">
    <property type="entry name" value="Ferritin-like_SF"/>
</dbReference>
<dbReference type="STRING" id="640132.Srot_1045"/>
<dbReference type="PIRSF" id="PIRSF005900">
    <property type="entry name" value="Dps"/>
    <property type="match status" value="1"/>
</dbReference>
<dbReference type="KEGG" id="srt:Srot_1045"/>
<dbReference type="InterPro" id="IPR023188">
    <property type="entry name" value="DPS_DNA-bd_CS"/>
</dbReference>
<accession>D6ZEZ4</accession>
<feature type="domain" description="Ferritin/DPS" evidence="3">
    <location>
        <begin position="19"/>
        <end position="155"/>
    </location>
</feature>
<evidence type="ECO:0000313" key="5">
    <source>
        <dbReference type="Proteomes" id="UP000002247"/>
    </source>
</evidence>
<dbReference type="PANTHER" id="PTHR42932">
    <property type="entry name" value="GENERAL STRESS PROTEIN 20U"/>
    <property type="match status" value="1"/>
</dbReference>
<evidence type="ECO:0000256" key="2">
    <source>
        <dbReference type="RuleBase" id="RU003875"/>
    </source>
</evidence>
<dbReference type="InterPro" id="IPR012347">
    <property type="entry name" value="Ferritin-like"/>
</dbReference>
<reference evidence="4 5" key="1">
    <citation type="journal article" date="2010" name="Stand. Genomic Sci.">
        <title>Complete genome sequence of Segniliparus rotundus type strain (CDC 1076).</title>
        <authorList>
            <person name="Sikorski J."/>
            <person name="Lapidus A."/>
            <person name="Copeland A."/>
            <person name="Misra M."/>
            <person name="Glavina Del Rio T."/>
            <person name="Nolan M."/>
            <person name="Lucas S."/>
            <person name="Chen F."/>
            <person name="Tice H."/>
            <person name="Cheng J.F."/>
            <person name="Jando M."/>
            <person name="Schneider S."/>
            <person name="Bruce D."/>
            <person name="Goodwin L."/>
            <person name="Pitluck S."/>
            <person name="Liolios K."/>
            <person name="Mikhailova N."/>
            <person name="Pati A."/>
            <person name="Ivanova N."/>
            <person name="Mavromatis K."/>
            <person name="Chen A."/>
            <person name="Palaniappan K."/>
            <person name="Chertkov O."/>
            <person name="Land M."/>
            <person name="Hauser L."/>
            <person name="Chang Y.J."/>
            <person name="Jeffries C.D."/>
            <person name="Brettin T."/>
            <person name="Detter J.C."/>
            <person name="Han C."/>
            <person name="Rohde M."/>
            <person name="Goker M."/>
            <person name="Bristow J."/>
            <person name="Eisen J.A."/>
            <person name="Markowitz V."/>
            <person name="Hugenholtz P."/>
            <person name="Kyrpides N.C."/>
            <person name="Klenk H.P."/>
        </authorList>
    </citation>
    <scope>NUCLEOTIDE SEQUENCE [LARGE SCALE GENOMIC DNA]</scope>
    <source>
        <strain evidence="5">ATCC BAA-972 / CDC 1076 / CIP 108378 / DSM 44985 / JCM 13578</strain>
    </source>
</reference>
<dbReference type="PROSITE" id="PS00818">
    <property type="entry name" value="DPS_1"/>
    <property type="match status" value="1"/>
</dbReference>
<dbReference type="InterPro" id="IPR002177">
    <property type="entry name" value="DPS_DNA-bd"/>
</dbReference>
<comment type="similarity">
    <text evidence="1 2">Belongs to the Dps family.</text>
</comment>
<dbReference type="PRINTS" id="PR01346">
    <property type="entry name" value="HELNAPAPROT"/>
</dbReference>